<dbReference type="InterPro" id="IPR050492">
    <property type="entry name" value="Bact_metal-bind_prot9"/>
</dbReference>
<keyword evidence="7" id="KW-0574">Periplasm</keyword>
<evidence type="ECO:0000256" key="1">
    <source>
        <dbReference type="ARBA" id="ARBA00004418"/>
    </source>
</evidence>
<dbReference type="OrthoDB" id="7346865at2"/>
<evidence type="ECO:0000256" key="10">
    <source>
        <dbReference type="ARBA" id="ARBA00023065"/>
    </source>
</evidence>
<comment type="similarity">
    <text evidence="2">Belongs to the bacterial solute-binding protein 9 family.</text>
</comment>
<evidence type="ECO:0000256" key="5">
    <source>
        <dbReference type="ARBA" id="ARBA00022723"/>
    </source>
</evidence>
<dbReference type="EMBL" id="PDKS01000001">
    <property type="protein sequence ID" value="PPI87433.1"/>
    <property type="molecule type" value="Genomic_DNA"/>
</dbReference>
<dbReference type="CDD" id="cd01019">
    <property type="entry name" value="ZnuA"/>
    <property type="match status" value="1"/>
</dbReference>
<comment type="caution">
    <text evidence="14">The sequence shown here is derived from an EMBL/GenBank/DDBJ whole genome shotgun (WGS) entry which is preliminary data.</text>
</comment>
<feature type="transmembrane region" description="Helical" evidence="13">
    <location>
        <begin position="7"/>
        <end position="30"/>
    </location>
</feature>
<organism evidence="14 15">
    <name type="scientific">Candidatus Pantoea edessiphila</name>
    <dbReference type="NCBI Taxonomy" id="2044610"/>
    <lineage>
        <taxon>Bacteria</taxon>
        <taxon>Pseudomonadati</taxon>
        <taxon>Pseudomonadota</taxon>
        <taxon>Gammaproteobacteria</taxon>
        <taxon>Enterobacterales</taxon>
        <taxon>Erwiniaceae</taxon>
        <taxon>Pantoea</taxon>
    </lineage>
</organism>
<reference evidence="14 15" key="1">
    <citation type="journal article" date="2018" name="Genome Biol. Evol.">
        <title>Cladogenesis and Genomic Streamlining in Extracellular Endosymbionts of Tropical Stink Bugs.</title>
        <authorList>
            <person name="Otero-Bravo A."/>
            <person name="Goffredi S."/>
            <person name="Sabree Z.L."/>
        </authorList>
    </citation>
    <scope>NUCLEOTIDE SEQUENCE [LARGE SCALE GENOMIC DNA]</scope>
    <source>
        <strain evidence="14 15">SoET</strain>
    </source>
</reference>
<dbReference type="PANTHER" id="PTHR42953:SF3">
    <property type="entry name" value="HIGH-AFFINITY ZINC UPTAKE SYSTEM PROTEIN ZNUA"/>
    <property type="match status" value="1"/>
</dbReference>
<evidence type="ECO:0000313" key="15">
    <source>
        <dbReference type="Proteomes" id="UP000296034"/>
    </source>
</evidence>
<dbReference type="NCBIfam" id="NF007091">
    <property type="entry name" value="PRK09545.1"/>
    <property type="match status" value="1"/>
</dbReference>
<dbReference type="GO" id="GO:0046872">
    <property type="term" value="F:metal ion binding"/>
    <property type="evidence" value="ECO:0007669"/>
    <property type="project" value="UniProtKB-KW"/>
</dbReference>
<keyword evidence="11" id="KW-1015">Disulfide bond</keyword>
<proteinExistence type="inferred from homology"/>
<dbReference type="RefSeq" id="WP_136131431.1">
    <property type="nucleotide sequence ID" value="NZ_PDKS01000001.1"/>
</dbReference>
<dbReference type="AlphaFoldDB" id="A0A2P5SYQ8"/>
<evidence type="ECO:0000256" key="8">
    <source>
        <dbReference type="ARBA" id="ARBA00022833"/>
    </source>
</evidence>
<comment type="subcellular location">
    <subcellularLocation>
        <location evidence="1">Periplasm</location>
    </subcellularLocation>
</comment>
<keyword evidence="13" id="KW-1133">Transmembrane helix</keyword>
<keyword evidence="10" id="KW-0406">Ion transport</keyword>
<gene>
    <name evidence="14" type="ORF">CRV11_00660</name>
</gene>
<evidence type="ECO:0000256" key="12">
    <source>
        <dbReference type="ARBA" id="ARBA00045516"/>
    </source>
</evidence>
<dbReference type="GO" id="GO:0006829">
    <property type="term" value="P:zinc ion transport"/>
    <property type="evidence" value="ECO:0007669"/>
    <property type="project" value="UniProtKB-KW"/>
</dbReference>
<evidence type="ECO:0000256" key="3">
    <source>
        <dbReference type="ARBA" id="ARBA00015915"/>
    </source>
</evidence>
<accession>A0A2P5SYQ8</accession>
<keyword evidence="13" id="KW-0812">Transmembrane</keyword>
<keyword evidence="6" id="KW-0732">Signal</keyword>
<evidence type="ECO:0000256" key="6">
    <source>
        <dbReference type="ARBA" id="ARBA00022729"/>
    </source>
</evidence>
<dbReference type="Proteomes" id="UP000296034">
    <property type="component" value="Unassembled WGS sequence"/>
</dbReference>
<evidence type="ECO:0000256" key="13">
    <source>
        <dbReference type="SAM" id="Phobius"/>
    </source>
</evidence>
<dbReference type="InterPro" id="IPR035520">
    <property type="entry name" value="ZnuA"/>
</dbReference>
<evidence type="ECO:0000256" key="11">
    <source>
        <dbReference type="ARBA" id="ARBA00023157"/>
    </source>
</evidence>
<evidence type="ECO:0000256" key="9">
    <source>
        <dbReference type="ARBA" id="ARBA00022906"/>
    </source>
</evidence>
<evidence type="ECO:0000313" key="14">
    <source>
        <dbReference type="EMBL" id="PPI87433.1"/>
    </source>
</evidence>
<keyword evidence="13" id="KW-0472">Membrane</keyword>
<dbReference type="FunFam" id="3.40.50.1980:FF:000006">
    <property type="entry name" value="Zinc ABC transporter substrate-binding protein ZnuA"/>
    <property type="match status" value="1"/>
</dbReference>
<dbReference type="SUPFAM" id="SSF53807">
    <property type="entry name" value="Helical backbone' metal receptor"/>
    <property type="match status" value="1"/>
</dbReference>
<keyword evidence="8" id="KW-0862">Zinc</keyword>
<dbReference type="Gene3D" id="3.40.50.1980">
    <property type="entry name" value="Nitrogenase molybdenum iron protein domain"/>
    <property type="match status" value="2"/>
</dbReference>
<name>A0A2P5SYQ8_9GAMM</name>
<evidence type="ECO:0000256" key="7">
    <source>
        <dbReference type="ARBA" id="ARBA00022764"/>
    </source>
</evidence>
<comment type="function">
    <text evidence="12">Part of the ATP-binding cassette (ABC) transport system ZnuABC involved in zinc import. Binds zinc with high affinity and specificity and delivers it to the membrane permease for translocation into the cytoplasm.</text>
</comment>
<dbReference type="PANTHER" id="PTHR42953">
    <property type="entry name" value="HIGH-AFFINITY ZINC UPTAKE SYSTEM PROTEIN ZNUA-RELATED"/>
    <property type="match status" value="1"/>
</dbReference>
<keyword evidence="9" id="KW-0864">Zinc transport</keyword>
<sequence>MIYNKKIFYILINLVLSNLIVFFVNANVVVSIKPIGFITSAIIDNILPVDVIVPDGSSGHDYVLRPSDEKKIKNTDFLIWSGSEIEAFMSKSVLHVPINKILVVTEIPAVKKLLIKIKEDNCIHQLKKQCIQDPKLPLNSKKYNMHFWTSPDIAKIIAIEIYKKLSEIMPQYKEKLNQNLKQFEISLNNIDKQIMMQLAPIKNKKYFVFHDAYIYFEKHYGLSSLGHFTINPEIQPGVKSLYNIRKQIKEKQVTCVFAEPQFKPAIIDTVTRGIKINKGVLDPLGCNIKLSKDSYLKFLLQLSSQYNTCLKDKI</sequence>
<keyword evidence="4" id="KW-0813">Transport</keyword>
<dbReference type="InterPro" id="IPR006127">
    <property type="entry name" value="ZnuA-like"/>
</dbReference>
<dbReference type="Pfam" id="PF01297">
    <property type="entry name" value="ZnuA"/>
    <property type="match status" value="1"/>
</dbReference>
<keyword evidence="5" id="KW-0479">Metal-binding</keyword>
<dbReference type="GO" id="GO:0042597">
    <property type="term" value="C:periplasmic space"/>
    <property type="evidence" value="ECO:0007669"/>
    <property type="project" value="UniProtKB-SubCell"/>
</dbReference>
<evidence type="ECO:0000256" key="2">
    <source>
        <dbReference type="ARBA" id="ARBA00011028"/>
    </source>
</evidence>
<protein>
    <recommendedName>
        <fullName evidence="3">High-affinity zinc uptake system protein ZnuA</fullName>
    </recommendedName>
</protein>
<evidence type="ECO:0000256" key="4">
    <source>
        <dbReference type="ARBA" id="ARBA00022448"/>
    </source>
</evidence>